<organism evidence="1 2">
    <name type="scientific">Petralouisia muris</name>
    <dbReference type="NCBI Taxonomy" id="3032872"/>
    <lineage>
        <taxon>Bacteria</taxon>
        <taxon>Bacillati</taxon>
        <taxon>Bacillota</taxon>
        <taxon>Clostridia</taxon>
        <taxon>Lachnospirales</taxon>
        <taxon>Lachnospiraceae</taxon>
        <taxon>Petralouisia</taxon>
    </lineage>
</organism>
<comment type="caution">
    <text evidence="1">The sequence shown here is derived from an EMBL/GenBank/DDBJ whole genome shotgun (WGS) entry which is preliminary data.</text>
</comment>
<gene>
    <name evidence="1" type="ORF">E5329_09310</name>
</gene>
<name>A0AC61RX96_9FIRM</name>
<dbReference type="Proteomes" id="UP000304953">
    <property type="component" value="Unassembled WGS sequence"/>
</dbReference>
<sequence>MEKLLEILEDIQPDADYETCETLIDDGILDSFAILSIVSELQDEFGITITPADIIPENFNSAKALYAMVERLQAE</sequence>
<accession>A0AC61RX96</accession>
<evidence type="ECO:0000313" key="2">
    <source>
        <dbReference type="Proteomes" id="UP000304953"/>
    </source>
</evidence>
<dbReference type="EMBL" id="SRYA01000015">
    <property type="protein sequence ID" value="TGY96564.1"/>
    <property type="molecule type" value="Genomic_DNA"/>
</dbReference>
<protein>
    <submittedName>
        <fullName evidence="1">Acyl carrier protein</fullName>
    </submittedName>
</protein>
<proteinExistence type="predicted"/>
<keyword evidence="2" id="KW-1185">Reference proteome</keyword>
<evidence type="ECO:0000313" key="1">
    <source>
        <dbReference type="EMBL" id="TGY96564.1"/>
    </source>
</evidence>
<reference evidence="1" key="1">
    <citation type="submission" date="2019-04" db="EMBL/GenBank/DDBJ databases">
        <title>Microbes associate with the intestines of laboratory mice.</title>
        <authorList>
            <person name="Navarre W."/>
            <person name="Wong E."/>
            <person name="Huang K."/>
            <person name="Tropini C."/>
            <person name="Ng K."/>
            <person name="Yu B."/>
        </authorList>
    </citation>
    <scope>NUCLEOTIDE SEQUENCE</scope>
    <source>
        <strain evidence="1">NM01_1-7b</strain>
    </source>
</reference>